<dbReference type="PANTHER" id="PTHR33116">
    <property type="entry name" value="REVERSE TRANSCRIPTASE ZINC-BINDING DOMAIN-CONTAINING PROTEIN-RELATED-RELATED"/>
    <property type="match status" value="1"/>
</dbReference>
<organism evidence="2 3">
    <name type="scientific">Lactuca sativa</name>
    <name type="common">Garden lettuce</name>
    <dbReference type="NCBI Taxonomy" id="4236"/>
    <lineage>
        <taxon>Eukaryota</taxon>
        <taxon>Viridiplantae</taxon>
        <taxon>Streptophyta</taxon>
        <taxon>Embryophyta</taxon>
        <taxon>Tracheophyta</taxon>
        <taxon>Spermatophyta</taxon>
        <taxon>Magnoliopsida</taxon>
        <taxon>eudicotyledons</taxon>
        <taxon>Gunneridae</taxon>
        <taxon>Pentapetalae</taxon>
        <taxon>asterids</taxon>
        <taxon>campanulids</taxon>
        <taxon>Asterales</taxon>
        <taxon>Asteraceae</taxon>
        <taxon>Cichorioideae</taxon>
        <taxon>Cichorieae</taxon>
        <taxon>Lactucinae</taxon>
        <taxon>Lactuca</taxon>
    </lineage>
</organism>
<dbReference type="AlphaFoldDB" id="A0A9R1WVU1"/>
<comment type="caution">
    <text evidence="2">The sequence shown here is derived from an EMBL/GenBank/DDBJ whole genome shotgun (WGS) entry which is preliminary data.</text>
</comment>
<proteinExistence type="predicted"/>
<dbReference type="PANTHER" id="PTHR33116:SF79">
    <property type="entry name" value="REVERSE TRANSCRIPTASE DOMAIN, ZINC FINGER, CCHC-TYPE-RELATED"/>
    <property type="match status" value="1"/>
</dbReference>
<evidence type="ECO:0008006" key="4">
    <source>
        <dbReference type="Google" id="ProtNLM"/>
    </source>
</evidence>
<evidence type="ECO:0000313" key="2">
    <source>
        <dbReference type="EMBL" id="KAJ0187352.1"/>
    </source>
</evidence>
<dbReference type="Proteomes" id="UP000235145">
    <property type="component" value="Unassembled WGS sequence"/>
</dbReference>
<sequence>MWNSLSFVLTVLVLFVSVGIPKSELHHMASILGCCEGNFAFTYLSVLVGANIALKKHWKLIVDKFKSNLPTYFLSLFKAPQGVLKSLEKIRRLFLQKLKIHLVDWKKVIAAKKDDGLGMGTLKTQSIALLMKWWWRLYNCANRLWKNEILIIHNLRRKPVSYIAQKSSNGLWSNIYKEINNLDSIGINYKDYFRLISGSSVNILFWKDIWCANITFESPFPTLCNLEERKCFLIHERIFANGFSWRWK</sequence>
<name>A0A9R1WVU1_LACSA</name>
<keyword evidence="1" id="KW-0732">Signal</keyword>
<feature type="chain" id="PRO_5040178658" description="Reverse transcriptase zinc-binding domain-containing protein" evidence="1">
    <location>
        <begin position="22"/>
        <end position="248"/>
    </location>
</feature>
<protein>
    <recommendedName>
        <fullName evidence="4">Reverse transcriptase zinc-binding domain-containing protein</fullName>
    </recommendedName>
</protein>
<evidence type="ECO:0000256" key="1">
    <source>
        <dbReference type="SAM" id="SignalP"/>
    </source>
</evidence>
<gene>
    <name evidence="2" type="ORF">LSAT_V11C900498480</name>
</gene>
<feature type="signal peptide" evidence="1">
    <location>
        <begin position="1"/>
        <end position="21"/>
    </location>
</feature>
<reference evidence="2 3" key="1">
    <citation type="journal article" date="2017" name="Nat. Commun.">
        <title>Genome assembly with in vitro proximity ligation data and whole-genome triplication in lettuce.</title>
        <authorList>
            <person name="Reyes-Chin-Wo S."/>
            <person name="Wang Z."/>
            <person name="Yang X."/>
            <person name="Kozik A."/>
            <person name="Arikit S."/>
            <person name="Song C."/>
            <person name="Xia L."/>
            <person name="Froenicke L."/>
            <person name="Lavelle D.O."/>
            <person name="Truco M.J."/>
            <person name="Xia R."/>
            <person name="Zhu S."/>
            <person name="Xu C."/>
            <person name="Xu H."/>
            <person name="Xu X."/>
            <person name="Cox K."/>
            <person name="Korf I."/>
            <person name="Meyers B.C."/>
            <person name="Michelmore R.W."/>
        </authorList>
    </citation>
    <scope>NUCLEOTIDE SEQUENCE [LARGE SCALE GENOMIC DNA]</scope>
    <source>
        <strain evidence="3">cv. Salinas</strain>
        <tissue evidence="2">Seedlings</tissue>
    </source>
</reference>
<keyword evidence="3" id="KW-1185">Reference proteome</keyword>
<evidence type="ECO:0000313" key="3">
    <source>
        <dbReference type="Proteomes" id="UP000235145"/>
    </source>
</evidence>
<accession>A0A9R1WVU1</accession>
<dbReference type="EMBL" id="NBSK02000009">
    <property type="protein sequence ID" value="KAJ0187352.1"/>
    <property type="molecule type" value="Genomic_DNA"/>
</dbReference>